<reference evidence="2" key="2">
    <citation type="submission" date="2015-01" db="EMBL/GenBank/DDBJ databases">
        <title>Evolutionary Origins and Diversification of the Mycorrhizal Mutualists.</title>
        <authorList>
            <consortium name="DOE Joint Genome Institute"/>
            <consortium name="Mycorrhizal Genomics Consortium"/>
            <person name="Kohler A."/>
            <person name="Kuo A."/>
            <person name="Nagy L.G."/>
            <person name="Floudas D."/>
            <person name="Copeland A."/>
            <person name="Barry K.W."/>
            <person name="Cichocki N."/>
            <person name="Veneault-Fourrey C."/>
            <person name="LaButti K."/>
            <person name="Lindquist E.A."/>
            <person name="Lipzen A."/>
            <person name="Lundell T."/>
            <person name="Morin E."/>
            <person name="Murat C."/>
            <person name="Riley R."/>
            <person name="Ohm R."/>
            <person name="Sun H."/>
            <person name="Tunlid A."/>
            <person name="Henrissat B."/>
            <person name="Grigoriev I.V."/>
            <person name="Hibbett D.S."/>
            <person name="Martin F."/>
        </authorList>
    </citation>
    <scope>NUCLEOTIDE SEQUENCE [LARGE SCALE GENOMIC DNA]</scope>
    <source>
        <strain evidence="2">Marx 270</strain>
    </source>
</reference>
<organism evidence="1 2">
    <name type="scientific">Pisolithus tinctorius Marx 270</name>
    <dbReference type="NCBI Taxonomy" id="870435"/>
    <lineage>
        <taxon>Eukaryota</taxon>
        <taxon>Fungi</taxon>
        <taxon>Dikarya</taxon>
        <taxon>Basidiomycota</taxon>
        <taxon>Agaricomycotina</taxon>
        <taxon>Agaricomycetes</taxon>
        <taxon>Agaricomycetidae</taxon>
        <taxon>Boletales</taxon>
        <taxon>Sclerodermatineae</taxon>
        <taxon>Pisolithaceae</taxon>
        <taxon>Pisolithus</taxon>
    </lineage>
</organism>
<dbReference type="EMBL" id="KN831962">
    <property type="protein sequence ID" value="KIO06598.1"/>
    <property type="molecule type" value="Genomic_DNA"/>
</dbReference>
<sequence length="111" mass="12655">MIMLLGCSPFRDPELPPAGRGADLVSKLTRFCVEAEQLFRTSASPLIGQQVSWRTRRESYNKSPPNRGRRGLVFSRVVLQICTRRTQICDCITIYTRGIAVPVSWRPHPPW</sequence>
<accession>A0A0C3JBX9</accession>
<dbReference type="AlphaFoldDB" id="A0A0C3JBX9"/>
<gene>
    <name evidence="1" type="ORF">M404DRAFT_436259</name>
</gene>
<protein>
    <submittedName>
        <fullName evidence="1">Uncharacterized protein</fullName>
    </submittedName>
</protein>
<evidence type="ECO:0000313" key="1">
    <source>
        <dbReference type="EMBL" id="KIO06598.1"/>
    </source>
</evidence>
<keyword evidence="2" id="KW-1185">Reference proteome</keyword>
<dbReference type="InParanoid" id="A0A0C3JBX9"/>
<dbReference type="HOGENOM" id="CLU_2159444_0_0_1"/>
<proteinExistence type="predicted"/>
<evidence type="ECO:0000313" key="2">
    <source>
        <dbReference type="Proteomes" id="UP000054217"/>
    </source>
</evidence>
<dbReference type="Proteomes" id="UP000054217">
    <property type="component" value="Unassembled WGS sequence"/>
</dbReference>
<name>A0A0C3JBX9_PISTI</name>
<reference evidence="1 2" key="1">
    <citation type="submission" date="2014-04" db="EMBL/GenBank/DDBJ databases">
        <authorList>
            <consortium name="DOE Joint Genome Institute"/>
            <person name="Kuo A."/>
            <person name="Kohler A."/>
            <person name="Costa M.D."/>
            <person name="Nagy L.G."/>
            <person name="Floudas D."/>
            <person name="Copeland A."/>
            <person name="Barry K.W."/>
            <person name="Cichocki N."/>
            <person name="Veneault-Fourrey C."/>
            <person name="LaButti K."/>
            <person name="Lindquist E.A."/>
            <person name="Lipzen A."/>
            <person name="Lundell T."/>
            <person name="Morin E."/>
            <person name="Murat C."/>
            <person name="Sun H."/>
            <person name="Tunlid A."/>
            <person name="Henrissat B."/>
            <person name="Grigoriev I.V."/>
            <person name="Hibbett D.S."/>
            <person name="Martin F."/>
            <person name="Nordberg H.P."/>
            <person name="Cantor M.N."/>
            <person name="Hua S.X."/>
        </authorList>
    </citation>
    <scope>NUCLEOTIDE SEQUENCE [LARGE SCALE GENOMIC DNA]</scope>
    <source>
        <strain evidence="1 2">Marx 270</strain>
    </source>
</reference>